<dbReference type="GO" id="GO:0004069">
    <property type="term" value="F:L-aspartate:2-oxoglutarate aminotransferase activity"/>
    <property type="evidence" value="ECO:0007669"/>
    <property type="project" value="UniProtKB-EC"/>
</dbReference>
<gene>
    <name evidence="9" type="ORF">TTEB3V08_LOCUS9548</name>
</gene>
<keyword evidence="7" id="KW-0663">Pyridoxal phosphate</keyword>
<feature type="domain" description="Aminotransferase class I/classII large" evidence="8">
    <location>
        <begin position="31"/>
        <end position="208"/>
    </location>
</feature>
<evidence type="ECO:0000256" key="2">
    <source>
        <dbReference type="ARBA" id="ARBA00007441"/>
    </source>
</evidence>
<reference evidence="9" key="1">
    <citation type="submission" date="2020-11" db="EMBL/GenBank/DDBJ databases">
        <authorList>
            <person name="Tran Van P."/>
        </authorList>
    </citation>
    <scope>NUCLEOTIDE SEQUENCE</scope>
</reference>
<comment type="cofactor">
    <cofactor evidence="1">
        <name>pyridoxal 5'-phosphate</name>
        <dbReference type="ChEBI" id="CHEBI:597326"/>
    </cofactor>
</comment>
<dbReference type="InterPro" id="IPR000796">
    <property type="entry name" value="Asp_trans"/>
</dbReference>
<evidence type="ECO:0000313" key="9">
    <source>
        <dbReference type="EMBL" id="CAD7461641.1"/>
    </source>
</evidence>
<dbReference type="InterPro" id="IPR015422">
    <property type="entry name" value="PyrdxlP-dep_Trfase_small"/>
</dbReference>
<name>A0A7R9NZB6_9NEOP</name>
<comment type="similarity">
    <text evidence="2">Belongs to the class-I pyridoxal-phosphate-dependent aminotransferase family.</text>
</comment>
<feature type="domain" description="Aminotransferase class I/classII large" evidence="8">
    <location>
        <begin position="209"/>
        <end position="304"/>
    </location>
</feature>
<dbReference type="PANTHER" id="PTHR11879">
    <property type="entry name" value="ASPARTATE AMINOTRANSFERASE"/>
    <property type="match status" value="1"/>
</dbReference>
<dbReference type="PANTHER" id="PTHR11879:SF55">
    <property type="entry name" value="GLUTAMATE OXALOACETATE TRANSAMINASE 1, ISOFORM B"/>
    <property type="match status" value="1"/>
</dbReference>
<evidence type="ECO:0000259" key="8">
    <source>
        <dbReference type="Pfam" id="PF00155"/>
    </source>
</evidence>
<dbReference type="Pfam" id="PF00155">
    <property type="entry name" value="Aminotran_1_2"/>
    <property type="match status" value="2"/>
</dbReference>
<dbReference type="GO" id="GO:0005829">
    <property type="term" value="C:cytosol"/>
    <property type="evidence" value="ECO:0007669"/>
    <property type="project" value="TreeGrafter"/>
</dbReference>
<dbReference type="InterPro" id="IPR015424">
    <property type="entry name" value="PyrdxlP-dep_Trfase"/>
</dbReference>
<dbReference type="Gene3D" id="3.90.1150.10">
    <property type="entry name" value="Aspartate Aminotransferase, domain 1"/>
    <property type="match status" value="1"/>
</dbReference>
<dbReference type="AlphaFoldDB" id="A0A7R9NZB6"/>
<sequence length="352" mass="39280">MGSRRFQQVNLASKPESQLLREEYEDDHSDDKIDLTLSVYRTEEGEPWVPPIVQRVEKMMATDPSLDHEYHWFSGLEPLTTAVTGLLLGTESRHVRENKVVTFQSVGGTGALRIGAQFLSKEMGYDTFCLSSPSWEDHEIVFRMAGFTTVLNYKYWSDVTKSLDITGLLEDLSKAPENAVVVLQPSAHNPTGSDPSREQWARIADVIQSLDITGLLEDLSKAPENAVVVLQPSAHNPTGSDPSREQWARIADVIQEKKLFPFFDVSYQGLTSGDVDDDIWPVRFFADRGLEFMVAYSLALSTALYILPWPVDIPGVLDSSSPAPRLFSSEQGSSSKEQLPTSHLYPLTFLLP</sequence>
<proteinExistence type="inferred from homology"/>
<evidence type="ECO:0000256" key="6">
    <source>
        <dbReference type="ARBA" id="ARBA00022679"/>
    </source>
</evidence>
<evidence type="ECO:0000256" key="4">
    <source>
        <dbReference type="ARBA" id="ARBA00012753"/>
    </source>
</evidence>
<organism evidence="9">
    <name type="scientific">Timema tahoe</name>
    <dbReference type="NCBI Taxonomy" id="61484"/>
    <lineage>
        <taxon>Eukaryota</taxon>
        <taxon>Metazoa</taxon>
        <taxon>Ecdysozoa</taxon>
        <taxon>Arthropoda</taxon>
        <taxon>Hexapoda</taxon>
        <taxon>Insecta</taxon>
        <taxon>Pterygota</taxon>
        <taxon>Neoptera</taxon>
        <taxon>Polyneoptera</taxon>
        <taxon>Phasmatodea</taxon>
        <taxon>Timematodea</taxon>
        <taxon>Timematoidea</taxon>
        <taxon>Timematidae</taxon>
        <taxon>Timema</taxon>
    </lineage>
</organism>
<dbReference type="SUPFAM" id="SSF53383">
    <property type="entry name" value="PLP-dependent transferases"/>
    <property type="match status" value="2"/>
</dbReference>
<dbReference type="InterPro" id="IPR015421">
    <property type="entry name" value="PyrdxlP-dep_Trfase_major"/>
</dbReference>
<dbReference type="Gene3D" id="3.40.640.10">
    <property type="entry name" value="Type I PLP-dependent aspartate aminotransferase-like (Major domain)"/>
    <property type="match status" value="2"/>
</dbReference>
<evidence type="ECO:0000256" key="1">
    <source>
        <dbReference type="ARBA" id="ARBA00001933"/>
    </source>
</evidence>
<comment type="subunit">
    <text evidence="3">Homodimer.</text>
</comment>
<accession>A0A7R9NZB6</accession>
<evidence type="ECO:0000256" key="3">
    <source>
        <dbReference type="ARBA" id="ARBA00011738"/>
    </source>
</evidence>
<evidence type="ECO:0000256" key="5">
    <source>
        <dbReference type="ARBA" id="ARBA00022576"/>
    </source>
</evidence>
<dbReference type="InterPro" id="IPR004839">
    <property type="entry name" value="Aminotransferase_I/II_large"/>
</dbReference>
<dbReference type="PRINTS" id="PR00799">
    <property type="entry name" value="TRANSAMINASE"/>
</dbReference>
<dbReference type="EC" id="2.6.1.1" evidence="4"/>
<keyword evidence="5" id="KW-0032">Aminotransferase</keyword>
<protein>
    <recommendedName>
        <fullName evidence="4">aspartate transaminase</fullName>
        <ecNumber evidence="4">2.6.1.1</ecNumber>
    </recommendedName>
</protein>
<evidence type="ECO:0000256" key="7">
    <source>
        <dbReference type="ARBA" id="ARBA00022898"/>
    </source>
</evidence>
<keyword evidence="6" id="KW-0808">Transferase</keyword>
<dbReference type="EMBL" id="OE005041">
    <property type="protein sequence ID" value="CAD7461641.1"/>
    <property type="molecule type" value="Genomic_DNA"/>
</dbReference>
<dbReference type="GO" id="GO:0006532">
    <property type="term" value="P:aspartate biosynthetic process"/>
    <property type="evidence" value="ECO:0007669"/>
    <property type="project" value="TreeGrafter"/>
</dbReference>
<dbReference type="GO" id="GO:0030170">
    <property type="term" value="F:pyridoxal phosphate binding"/>
    <property type="evidence" value="ECO:0007669"/>
    <property type="project" value="InterPro"/>
</dbReference>